<protein>
    <recommendedName>
        <fullName evidence="5">MYND-type domain-containing protein</fullName>
    </recommendedName>
</protein>
<comment type="caution">
    <text evidence="6">The sequence shown here is derived from an EMBL/GenBank/DDBJ whole genome shotgun (WGS) entry which is preliminary data.</text>
</comment>
<gene>
    <name evidence="6" type="ORF">NP233_g6143</name>
</gene>
<dbReference type="EMBL" id="JANIEX010000388">
    <property type="protein sequence ID" value="KAJ3567770.1"/>
    <property type="molecule type" value="Genomic_DNA"/>
</dbReference>
<evidence type="ECO:0000259" key="5">
    <source>
        <dbReference type="PROSITE" id="PS50865"/>
    </source>
</evidence>
<feature type="domain" description="MYND-type" evidence="5">
    <location>
        <begin position="6"/>
        <end position="44"/>
    </location>
</feature>
<evidence type="ECO:0000313" key="6">
    <source>
        <dbReference type="EMBL" id="KAJ3567770.1"/>
    </source>
</evidence>
<evidence type="ECO:0000256" key="4">
    <source>
        <dbReference type="PROSITE-ProRule" id="PRU00134"/>
    </source>
</evidence>
<evidence type="ECO:0000256" key="3">
    <source>
        <dbReference type="ARBA" id="ARBA00022833"/>
    </source>
</evidence>
<evidence type="ECO:0000256" key="1">
    <source>
        <dbReference type="ARBA" id="ARBA00022723"/>
    </source>
</evidence>
<accession>A0AAD5VRJ4</accession>
<keyword evidence="2 4" id="KW-0863">Zinc-finger</keyword>
<dbReference type="Gene3D" id="6.10.140.2220">
    <property type="match status" value="1"/>
</dbReference>
<organism evidence="6 7">
    <name type="scientific">Leucocoprinus birnbaumii</name>
    <dbReference type="NCBI Taxonomy" id="56174"/>
    <lineage>
        <taxon>Eukaryota</taxon>
        <taxon>Fungi</taxon>
        <taxon>Dikarya</taxon>
        <taxon>Basidiomycota</taxon>
        <taxon>Agaricomycotina</taxon>
        <taxon>Agaricomycetes</taxon>
        <taxon>Agaricomycetidae</taxon>
        <taxon>Agaricales</taxon>
        <taxon>Agaricineae</taxon>
        <taxon>Agaricaceae</taxon>
        <taxon>Leucocoprinus</taxon>
    </lineage>
</organism>
<reference evidence="6" key="1">
    <citation type="submission" date="2022-07" db="EMBL/GenBank/DDBJ databases">
        <title>Genome Sequence of Leucocoprinus birnbaumii.</title>
        <authorList>
            <person name="Buettner E."/>
        </authorList>
    </citation>
    <scope>NUCLEOTIDE SEQUENCE</scope>
    <source>
        <strain evidence="6">VT141</strain>
    </source>
</reference>
<dbReference type="PROSITE" id="PS01360">
    <property type="entry name" value="ZF_MYND_1"/>
    <property type="match status" value="1"/>
</dbReference>
<proteinExistence type="predicted"/>
<dbReference type="InterPro" id="IPR002893">
    <property type="entry name" value="Znf_MYND"/>
</dbReference>
<keyword evidence="3" id="KW-0862">Zinc</keyword>
<keyword evidence="7" id="KW-1185">Reference proteome</keyword>
<name>A0AAD5VRJ4_9AGAR</name>
<dbReference type="Proteomes" id="UP001213000">
    <property type="component" value="Unassembled WGS sequence"/>
</dbReference>
<dbReference type="GO" id="GO:0008270">
    <property type="term" value="F:zinc ion binding"/>
    <property type="evidence" value="ECO:0007669"/>
    <property type="project" value="UniProtKB-KW"/>
</dbReference>
<dbReference type="Pfam" id="PF01753">
    <property type="entry name" value="zf-MYND"/>
    <property type="match status" value="1"/>
</dbReference>
<dbReference type="SUPFAM" id="SSF144232">
    <property type="entry name" value="HIT/MYND zinc finger-like"/>
    <property type="match status" value="1"/>
</dbReference>
<evidence type="ECO:0000313" key="7">
    <source>
        <dbReference type="Proteomes" id="UP001213000"/>
    </source>
</evidence>
<keyword evidence="1" id="KW-0479">Metal-binding</keyword>
<sequence length="381" mass="44365">MPIFQCTRCKRTNPPPKRCAACKKAWYCGAECQKRDWVCHIFDCNPTREINTADYLALAVERDLIPEHRQTCEDYGFFRPIQQNRDLLGVYVSLLHPNYMAVKPQVVHKWRKQGALAENIKKEFEKSPDRMKSPDYLWFLRHEDVFRSDPQVEERSFIRSGANDLVRRAWVFTGGSPTLSTEEMQRQVSALPPHKFQCHKFFAELLSGSHPSPEDDVLWVEFGFCTARDREDERNIARAYKWLMYQTTLDEFSDAYRSKTMIELFKKKGFNDLNPCIVDLADPCLVDILSNPGIRTVWYLRQYIETKIIHGRQNQKIKPSPIVAADFGFTNCLDARDHDLLFDLYKEFFALGSRANPIELCEAAQEERLFCVFYGGSLNAD</sequence>
<dbReference type="PROSITE" id="PS50865">
    <property type="entry name" value="ZF_MYND_2"/>
    <property type="match status" value="1"/>
</dbReference>
<evidence type="ECO:0000256" key="2">
    <source>
        <dbReference type="ARBA" id="ARBA00022771"/>
    </source>
</evidence>
<dbReference type="AlphaFoldDB" id="A0AAD5VRJ4"/>